<dbReference type="Proteomes" id="UP000826195">
    <property type="component" value="Unassembled WGS sequence"/>
</dbReference>
<evidence type="ECO:0000313" key="1">
    <source>
        <dbReference type="EMBL" id="KAH0548949.1"/>
    </source>
</evidence>
<proteinExistence type="predicted"/>
<gene>
    <name evidence="1" type="ORF">KQX54_004664</name>
</gene>
<evidence type="ECO:0000313" key="2">
    <source>
        <dbReference type="Proteomes" id="UP000826195"/>
    </source>
</evidence>
<keyword evidence="2" id="KW-1185">Reference proteome</keyword>
<dbReference type="AlphaFoldDB" id="A0AAV7IEW8"/>
<organism evidence="1 2">
    <name type="scientific">Cotesia glomerata</name>
    <name type="common">Lepidopteran parasitic wasp</name>
    <name type="synonym">Apanteles glomeratus</name>
    <dbReference type="NCBI Taxonomy" id="32391"/>
    <lineage>
        <taxon>Eukaryota</taxon>
        <taxon>Metazoa</taxon>
        <taxon>Ecdysozoa</taxon>
        <taxon>Arthropoda</taxon>
        <taxon>Hexapoda</taxon>
        <taxon>Insecta</taxon>
        <taxon>Pterygota</taxon>
        <taxon>Neoptera</taxon>
        <taxon>Endopterygota</taxon>
        <taxon>Hymenoptera</taxon>
        <taxon>Apocrita</taxon>
        <taxon>Ichneumonoidea</taxon>
        <taxon>Braconidae</taxon>
        <taxon>Microgastrinae</taxon>
        <taxon>Cotesia</taxon>
    </lineage>
</organism>
<protein>
    <submittedName>
        <fullName evidence="1">Uncharacterized protein</fullName>
    </submittedName>
</protein>
<accession>A0AAV7IEW8</accession>
<reference evidence="1 2" key="1">
    <citation type="journal article" date="2021" name="J. Hered.">
        <title>A chromosome-level genome assembly of the parasitoid wasp, Cotesia glomerata (Hymenoptera: Braconidae).</title>
        <authorList>
            <person name="Pinto B.J."/>
            <person name="Weis J.J."/>
            <person name="Gamble T."/>
            <person name="Ode P.J."/>
            <person name="Paul R."/>
            <person name="Zaspel J.M."/>
        </authorList>
    </citation>
    <scope>NUCLEOTIDE SEQUENCE [LARGE SCALE GENOMIC DNA]</scope>
    <source>
        <strain evidence="1">CgM1</strain>
    </source>
</reference>
<comment type="caution">
    <text evidence="1">The sequence shown here is derived from an EMBL/GenBank/DDBJ whole genome shotgun (WGS) entry which is preliminary data.</text>
</comment>
<sequence>MGCLLPRYALDCQLPDYHTPALPKFQQTSAIEYTIKMTSFWVESMEHPVQQSSSIENREKEMTTPSTPIMATWEEIEWMPRSASRRQDTQFPAVGFTLDN</sequence>
<dbReference type="EMBL" id="JAHXZJ010001864">
    <property type="protein sequence ID" value="KAH0548949.1"/>
    <property type="molecule type" value="Genomic_DNA"/>
</dbReference>
<name>A0AAV7IEW8_COTGL</name>